<protein>
    <submittedName>
        <fullName evidence="1">Uncharacterized protein</fullName>
    </submittedName>
</protein>
<organism evidence="1 2">
    <name type="scientific">Brachionus plicatilis</name>
    <name type="common">Marine rotifer</name>
    <name type="synonym">Brachionus muelleri</name>
    <dbReference type="NCBI Taxonomy" id="10195"/>
    <lineage>
        <taxon>Eukaryota</taxon>
        <taxon>Metazoa</taxon>
        <taxon>Spiralia</taxon>
        <taxon>Gnathifera</taxon>
        <taxon>Rotifera</taxon>
        <taxon>Eurotatoria</taxon>
        <taxon>Monogononta</taxon>
        <taxon>Pseudotrocha</taxon>
        <taxon>Ploima</taxon>
        <taxon>Brachionidae</taxon>
        <taxon>Brachionus</taxon>
    </lineage>
</organism>
<evidence type="ECO:0000313" key="2">
    <source>
        <dbReference type="Proteomes" id="UP000276133"/>
    </source>
</evidence>
<dbReference type="EMBL" id="REGN01000865">
    <property type="protein sequence ID" value="RNA38477.1"/>
    <property type="molecule type" value="Genomic_DNA"/>
</dbReference>
<sequence length="165" mass="19730">MVYTFNVSKMLIQNRFHRLEDILIIRKSNSFNNIAFNRHQESTIKQNGNFQSNQVEALKPVNLSLHKNSTGFYLKKDTYSDFKLPNISKKSNDGSKKTRLKEIEKDFWADTFKNQKIKSFLPTIKPIHHHTKNNDPYQEYKKLIKERNLKLINENDFRYEAFMKI</sequence>
<accession>A0A3M7SSA2</accession>
<dbReference type="OrthoDB" id="10505233at2759"/>
<name>A0A3M7SSA2_BRAPC</name>
<evidence type="ECO:0000313" key="1">
    <source>
        <dbReference type="EMBL" id="RNA38477.1"/>
    </source>
</evidence>
<comment type="caution">
    <text evidence="1">The sequence shown here is derived from an EMBL/GenBank/DDBJ whole genome shotgun (WGS) entry which is preliminary data.</text>
</comment>
<dbReference type="AlphaFoldDB" id="A0A3M7SSA2"/>
<keyword evidence="2" id="KW-1185">Reference proteome</keyword>
<proteinExistence type="predicted"/>
<gene>
    <name evidence="1" type="ORF">BpHYR1_048889</name>
</gene>
<reference evidence="1 2" key="1">
    <citation type="journal article" date="2018" name="Sci. Rep.">
        <title>Genomic signatures of local adaptation to the degree of environmental predictability in rotifers.</title>
        <authorList>
            <person name="Franch-Gras L."/>
            <person name="Hahn C."/>
            <person name="Garcia-Roger E.M."/>
            <person name="Carmona M.J."/>
            <person name="Serra M."/>
            <person name="Gomez A."/>
        </authorList>
    </citation>
    <scope>NUCLEOTIDE SEQUENCE [LARGE SCALE GENOMIC DNA]</scope>
    <source>
        <strain evidence="1">HYR1</strain>
    </source>
</reference>
<dbReference type="Proteomes" id="UP000276133">
    <property type="component" value="Unassembled WGS sequence"/>
</dbReference>